<dbReference type="CDD" id="cd07735">
    <property type="entry name" value="class_II_PDE_MBL-fold"/>
    <property type="match status" value="1"/>
</dbReference>
<dbReference type="KEGG" id="cfon:HZU75_01000"/>
<gene>
    <name evidence="2" type="ORF">HZU75_01000</name>
</gene>
<evidence type="ECO:0000313" key="3">
    <source>
        <dbReference type="Proteomes" id="UP000510822"/>
    </source>
</evidence>
<feature type="domain" description="Metallo-beta-lactamase" evidence="1">
    <location>
        <begin position="19"/>
        <end position="190"/>
    </location>
</feature>
<dbReference type="SMART" id="SM00849">
    <property type="entry name" value="Lactamase_B"/>
    <property type="match status" value="1"/>
</dbReference>
<organism evidence="2 3">
    <name type="scientific">Chitinibacter fontanus</name>
    <dbReference type="NCBI Taxonomy" id="1737446"/>
    <lineage>
        <taxon>Bacteria</taxon>
        <taxon>Pseudomonadati</taxon>
        <taxon>Pseudomonadota</taxon>
        <taxon>Betaproteobacteria</taxon>
        <taxon>Neisseriales</taxon>
        <taxon>Chitinibacteraceae</taxon>
        <taxon>Chitinibacter</taxon>
    </lineage>
</organism>
<dbReference type="InterPro" id="IPR001279">
    <property type="entry name" value="Metallo-B-lactamas"/>
</dbReference>
<name>A0A7D5Z954_9NEIS</name>
<dbReference type="PANTHER" id="PTHR42663">
    <property type="entry name" value="HYDROLASE C777.06C-RELATED-RELATED"/>
    <property type="match status" value="1"/>
</dbReference>
<dbReference type="InterPro" id="IPR036866">
    <property type="entry name" value="RibonucZ/Hydroxyglut_hydro"/>
</dbReference>
<dbReference type="Proteomes" id="UP000510822">
    <property type="component" value="Chromosome"/>
</dbReference>
<reference evidence="2 3" key="1">
    <citation type="journal article" date="2016" name="Int. J. Syst. Evol. Microbiol.">
        <title>Chitinibacter fontanus sp. nov., isolated from a spring.</title>
        <authorList>
            <person name="Sheu S.Y."/>
            <person name="Li Y.S."/>
            <person name="Young C.C."/>
            <person name="Chen W.M."/>
        </authorList>
    </citation>
    <scope>NUCLEOTIDE SEQUENCE [LARGE SCALE GENOMIC DNA]</scope>
    <source>
        <strain evidence="2 3">STM-7</strain>
    </source>
</reference>
<accession>A0A7D5Z954</accession>
<sequence length="256" mass="27875">MSCQLRVLGCSGGIGGDNRTTAFLLNQNILIDAGTGVGDLQLSELLAIEHVFLTHAHLDHIACLPLLLDSVVGARTSPIYVYATAKTIELLRKHIFNWLIWPDFSTIPSAQQPSMVFVEQELGQPITLGEVTITPLPAVHTVPAVAFSFTSSQGSVVFSGDTIAGPDFWQAVNQLDALKALIIETAFADKEHQLADAAKHLCPSTLAEQLSHWRGNAEILITHLKPADSELTIQEVLALDHLHPIRRLLQGEIIEF</sequence>
<dbReference type="Gene3D" id="3.60.15.10">
    <property type="entry name" value="Ribonuclease Z/Hydroxyacylglutathione hydrolase-like"/>
    <property type="match status" value="1"/>
</dbReference>
<dbReference type="AlphaFoldDB" id="A0A7D5Z954"/>
<dbReference type="PANTHER" id="PTHR42663:SF6">
    <property type="entry name" value="HYDROLASE C777.06C-RELATED"/>
    <property type="match status" value="1"/>
</dbReference>
<dbReference type="EMBL" id="CP058952">
    <property type="protein sequence ID" value="QLI80226.1"/>
    <property type="molecule type" value="Genomic_DNA"/>
</dbReference>
<dbReference type="RefSeq" id="WP_180307371.1">
    <property type="nucleotide sequence ID" value="NZ_CP058952.1"/>
</dbReference>
<evidence type="ECO:0000313" key="2">
    <source>
        <dbReference type="EMBL" id="QLI80226.1"/>
    </source>
</evidence>
<evidence type="ECO:0000259" key="1">
    <source>
        <dbReference type="SMART" id="SM00849"/>
    </source>
</evidence>
<protein>
    <submittedName>
        <fullName evidence="2">3',5'-cyclic-nucleotide phosphodiesterase</fullName>
    </submittedName>
</protein>
<dbReference type="Pfam" id="PF12706">
    <property type="entry name" value="Lactamase_B_2"/>
    <property type="match status" value="1"/>
</dbReference>
<keyword evidence="3" id="KW-1185">Reference proteome</keyword>
<dbReference type="InterPro" id="IPR000396">
    <property type="entry name" value="Pdiesterase2"/>
</dbReference>
<dbReference type="GO" id="GO:0004115">
    <property type="term" value="F:3',5'-cyclic-AMP phosphodiesterase activity"/>
    <property type="evidence" value="ECO:0007669"/>
    <property type="project" value="InterPro"/>
</dbReference>
<proteinExistence type="predicted"/>
<dbReference type="PRINTS" id="PR00388">
    <property type="entry name" value="PDIESTERASE2"/>
</dbReference>
<dbReference type="SUPFAM" id="SSF56281">
    <property type="entry name" value="Metallo-hydrolase/oxidoreductase"/>
    <property type="match status" value="1"/>
</dbReference>
<dbReference type="GO" id="GO:0006198">
    <property type="term" value="P:cAMP catabolic process"/>
    <property type="evidence" value="ECO:0007669"/>
    <property type="project" value="InterPro"/>
</dbReference>